<organism evidence="2 3">
    <name type="scientific">Methanocaldococcus lauensis</name>
    <dbReference type="NCBI Taxonomy" id="2546128"/>
    <lineage>
        <taxon>Archaea</taxon>
        <taxon>Methanobacteriati</taxon>
        <taxon>Methanobacteriota</taxon>
        <taxon>Methanomada group</taxon>
        <taxon>Methanococci</taxon>
        <taxon>Methanococcales</taxon>
        <taxon>Methanocaldococcaceae</taxon>
        <taxon>Methanocaldococcus</taxon>
    </lineage>
</organism>
<dbReference type="RefSeq" id="WP_214400358.1">
    <property type="nucleotide sequence ID" value="NZ_LR792632.1"/>
</dbReference>
<keyword evidence="1" id="KW-0472">Membrane</keyword>
<dbReference type="EMBL" id="LR792632">
    <property type="protein sequence ID" value="CAB3287939.1"/>
    <property type="molecule type" value="Genomic_DNA"/>
</dbReference>
<dbReference type="Proteomes" id="UP000679213">
    <property type="component" value="Chromosome I"/>
</dbReference>
<reference evidence="2 3" key="1">
    <citation type="submission" date="2020-04" db="EMBL/GenBank/DDBJ databases">
        <authorList>
            <consortium name="Genoscope - CEA"/>
            <person name="William W."/>
        </authorList>
    </citation>
    <scope>NUCLEOTIDE SEQUENCE [LARGE SCALE GENOMIC DNA]</scope>
    <source>
        <strain evidence="2 3">SG7</strain>
    </source>
</reference>
<feature type="transmembrane region" description="Helical" evidence="1">
    <location>
        <begin position="85"/>
        <end position="105"/>
    </location>
</feature>
<keyword evidence="1" id="KW-1133">Transmembrane helix</keyword>
<feature type="transmembrane region" description="Helical" evidence="1">
    <location>
        <begin position="61"/>
        <end position="79"/>
    </location>
</feature>
<protein>
    <submittedName>
        <fullName evidence="2">Uncharacterized protein</fullName>
    </submittedName>
</protein>
<keyword evidence="1" id="KW-0812">Transmembrane</keyword>
<evidence type="ECO:0000313" key="2">
    <source>
        <dbReference type="EMBL" id="CAB3287939.1"/>
    </source>
</evidence>
<evidence type="ECO:0000313" key="3">
    <source>
        <dbReference type="Proteomes" id="UP000679213"/>
    </source>
</evidence>
<dbReference type="GeneID" id="65883278"/>
<proteinExistence type="predicted"/>
<sequence>MNVVGLMLYIYVGFLSFFLGMIPIYYFIKYSKLERDKIKNNAIIQYRENLKNLMPKSFRNLVISFLFIIVIITVVNIFVFKLYTFALIMDIILFILMCFVGFYRFPVYISKDGFYYGRLYTWRGFEGYEKVGDKIKLIGKKYISSDVYLKDDKKLEEVLKKHFH</sequence>
<dbReference type="AlphaFoldDB" id="A0A8D6SVP1"/>
<dbReference type="KEGG" id="mesg:MLAUSG7_0466"/>
<gene>
    <name evidence="2" type="ORF">MLAUSG7_0466</name>
</gene>
<evidence type="ECO:0000256" key="1">
    <source>
        <dbReference type="SAM" id="Phobius"/>
    </source>
</evidence>
<keyword evidence="3" id="KW-1185">Reference proteome</keyword>
<accession>A0A8D6SVP1</accession>
<feature type="transmembrane region" description="Helical" evidence="1">
    <location>
        <begin position="6"/>
        <end position="28"/>
    </location>
</feature>
<name>A0A8D6SVP1_9EURY</name>